<dbReference type="EMBL" id="RJTM01000068">
    <property type="protein sequence ID" value="RNL87870.1"/>
    <property type="molecule type" value="Genomic_DNA"/>
</dbReference>
<keyword evidence="2" id="KW-1185">Reference proteome</keyword>
<evidence type="ECO:0000313" key="2">
    <source>
        <dbReference type="Proteomes" id="UP000267469"/>
    </source>
</evidence>
<proteinExistence type="predicted"/>
<evidence type="ECO:0000313" key="1">
    <source>
        <dbReference type="EMBL" id="RNL87870.1"/>
    </source>
</evidence>
<organism evidence="1 2">
    <name type="scientific">Sinomicrobium pectinilyticum</name>
    <dbReference type="NCBI Taxonomy" id="1084421"/>
    <lineage>
        <taxon>Bacteria</taxon>
        <taxon>Pseudomonadati</taxon>
        <taxon>Bacteroidota</taxon>
        <taxon>Flavobacteriia</taxon>
        <taxon>Flavobacteriales</taxon>
        <taxon>Flavobacteriaceae</taxon>
        <taxon>Sinomicrobium</taxon>
    </lineage>
</organism>
<dbReference type="Proteomes" id="UP000267469">
    <property type="component" value="Unassembled WGS sequence"/>
</dbReference>
<dbReference type="RefSeq" id="WP_123215787.1">
    <property type="nucleotide sequence ID" value="NZ_RJTM01000068.1"/>
</dbReference>
<dbReference type="AlphaFoldDB" id="A0A3N0EJ10"/>
<accession>A0A3N0EJ10</accession>
<dbReference type="OrthoDB" id="7572916at2"/>
<comment type="caution">
    <text evidence="1">The sequence shown here is derived from an EMBL/GenBank/DDBJ whole genome shotgun (WGS) entry which is preliminary data.</text>
</comment>
<name>A0A3N0EJ10_SINP1</name>
<reference evidence="1 2" key="1">
    <citation type="submission" date="2018-10" db="EMBL/GenBank/DDBJ databases">
        <title>Sinomicrobium pectinilyticum sp. nov., a pectinase-producing bacterium isolated from alkaline and saline soil, and emended description of the genus Sinomicrobium.</title>
        <authorList>
            <person name="Cheng B."/>
            <person name="Li C."/>
            <person name="Lai Q."/>
            <person name="Du M."/>
            <person name="Shao Z."/>
            <person name="Xu P."/>
            <person name="Yang C."/>
        </authorList>
    </citation>
    <scope>NUCLEOTIDE SEQUENCE [LARGE SCALE GENOMIC DNA]</scope>
    <source>
        <strain evidence="1 2">5DNS001</strain>
    </source>
</reference>
<gene>
    <name evidence="1" type="ORF">ED312_09595</name>
</gene>
<protein>
    <submittedName>
        <fullName evidence="1">Uncharacterized protein</fullName>
    </submittedName>
</protein>
<sequence length="236" mass="26393">MKKRKIIYLFVLLLYTVLISAAFSLTRNTPSLPGEIQSEEQWFFKAISGYPVSVTFEPVVLFENGEYLEVGITPTASLNIEKSKMERPKAWGTWKKENNTFYLTNYKGKTYDYRLGSGNWFPAFPYNHDIQLARSYKNTSSTDVGSATTLAISKISFIDNQHFVEGNNIGTIAPASAAWKKNKHTGTYTIQGHTLILSFADGRQEERSFALGASGNPAKPDTKMIFIGGDAYLAEK</sequence>